<comment type="caution">
    <text evidence="3">The sequence shown here is derived from an EMBL/GenBank/DDBJ whole genome shotgun (WGS) entry which is preliminary data.</text>
</comment>
<keyword evidence="2" id="KW-1133">Transmembrane helix</keyword>
<feature type="transmembrane region" description="Helical" evidence="2">
    <location>
        <begin position="38"/>
        <end position="57"/>
    </location>
</feature>
<evidence type="ECO:0000313" key="4">
    <source>
        <dbReference type="Proteomes" id="UP000813444"/>
    </source>
</evidence>
<keyword evidence="4" id="KW-1185">Reference proteome</keyword>
<keyword evidence="2" id="KW-0812">Transmembrane</keyword>
<protein>
    <recommendedName>
        <fullName evidence="5">Tetraspanin Tsp3</fullName>
    </recommendedName>
</protein>
<proteinExistence type="predicted"/>
<gene>
    <name evidence="3" type="ORF">B0I35DRAFT_483042</name>
</gene>
<name>A0A8K0SL07_9HYPO</name>
<sequence>MASSILLWIYPPLLLLLTTVAIYQYVRSTQLSLPVSSAAGILTILLPFLASINAAFFPRLWKSDASYRILAVSLQAAQGILITVVATLAFSDILPSTARECLLSTTWQLLFSAHDANAIRNIQDSLQCCGFRTVKDRPWPFPDNHSSNQCVKTYGRSVACIEPWQQVLQQNSGLEFGVVLAVGVIQAVTLFTMLTGSRTAIFGARPWNSWSHRETHEPRLLPASRENAYQDDPDPSEDDNVETEIHTNGHGHVEDSAARSSSHGNPWNAA</sequence>
<dbReference type="EMBL" id="JAGPNK010000015">
    <property type="protein sequence ID" value="KAH7308483.1"/>
    <property type="molecule type" value="Genomic_DNA"/>
</dbReference>
<keyword evidence="2" id="KW-0472">Membrane</keyword>
<feature type="compositionally biased region" description="Acidic residues" evidence="1">
    <location>
        <begin position="229"/>
        <end position="242"/>
    </location>
</feature>
<organism evidence="3 4">
    <name type="scientific">Stachybotrys elegans</name>
    <dbReference type="NCBI Taxonomy" id="80388"/>
    <lineage>
        <taxon>Eukaryota</taxon>
        <taxon>Fungi</taxon>
        <taxon>Dikarya</taxon>
        <taxon>Ascomycota</taxon>
        <taxon>Pezizomycotina</taxon>
        <taxon>Sordariomycetes</taxon>
        <taxon>Hypocreomycetidae</taxon>
        <taxon>Hypocreales</taxon>
        <taxon>Stachybotryaceae</taxon>
        <taxon>Stachybotrys</taxon>
    </lineage>
</organism>
<feature type="transmembrane region" description="Helical" evidence="2">
    <location>
        <begin position="176"/>
        <end position="195"/>
    </location>
</feature>
<dbReference type="AlphaFoldDB" id="A0A8K0SL07"/>
<feature type="compositionally biased region" description="Polar residues" evidence="1">
    <location>
        <begin position="258"/>
        <end position="270"/>
    </location>
</feature>
<evidence type="ECO:0000256" key="2">
    <source>
        <dbReference type="SAM" id="Phobius"/>
    </source>
</evidence>
<evidence type="ECO:0000256" key="1">
    <source>
        <dbReference type="SAM" id="MobiDB-lite"/>
    </source>
</evidence>
<dbReference type="Proteomes" id="UP000813444">
    <property type="component" value="Unassembled WGS sequence"/>
</dbReference>
<accession>A0A8K0SL07</accession>
<feature type="region of interest" description="Disordered" evidence="1">
    <location>
        <begin position="213"/>
        <end position="270"/>
    </location>
</feature>
<evidence type="ECO:0000313" key="3">
    <source>
        <dbReference type="EMBL" id="KAH7308483.1"/>
    </source>
</evidence>
<evidence type="ECO:0008006" key="5">
    <source>
        <dbReference type="Google" id="ProtNLM"/>
    </source>
</evidence>
<feature type="transmembrane region" description="Helical" evidence="2">
    <location>
        <begin position="7"/>
        <end position="26"/>
    </location>
</feature>
<feature type="compositionally biased region" description="Basic and acidic residues" evidence="1">
    <location>
        <begin position="243"/>
        <end position="257"/>
    </location>
</feature>
<dbReference type="OrthoDB" id="71600at2759"/>
<feature type="transmembrane region" description="Helical" evidence="2">
    <location>
        <begin position="69"/>
        <end position="90"/>
    </location>
</feature>
<reference evidence="3" key="1">
    <citation type="journal article" date="2021" name="Nat. Commun.">
        <title>Genetic determinants of endophytism in the Arabidopsis root mycobiome.</title>
        <authorList>
            <person name="Mesny F."/>
            <person name="Miyauchi S."/>
            <person name="Thiergart T."/>
            <person name="Pickel B."/>
            <person name="Atanasova L."/>
            <person name="Karlsson M."/>
            <person name="Huettel B."/>
            <person name="Barry K.W."/>
            <person name="Haridas S."/>
            <person name="Chen C."/>
            <person name="Bauer D."/>
            <person name="Andreopoulos W."/>
            <person name="Pangilinan J."/>
            <person name="LaButti K."/>
            <person name="Riley R."/>
            <person name="Lipzen A."/>
            <person name="Clum A."/>
            <person name="Drula E."/>
            <person name="Henrissat B."/>
            <person name="Kohler A."/>
            <person name="Grigoriev I.V."/>
            <person name="Martin F.M."/>
            <person name="Hacquard S."/>
        </authorList>
    </citation>
    <scope>NUCLEOTIDE SEQUENCE</scope>
    <source>
        <strain evidence="3">MPI-CAGE-CH-0235</strain>
    </source>
</reference>